<dbReference type="UniPathway" id="UPA00666"/>
<dbReference type="STRING" id="1325564.NSJP_3038"/>
<keyword evidence="12" id="KW-1185">Reference proteome</keyword>
<comment type="pathway">
    <text evidence="9">Protein modification; lipoprotein biosynthesis (N-acyl transfer).</text>
</comment>
<feature type="transmembrane region" description="Helical" evidence="9">
    <location>
        <begin position="79"/>
        <end position="97"/>
    </location>
</feature>
<comment type="similarity">
    <text evidence="2 9">Belongs to the CN hydrolase family. Apolipoprotein N-acyltransferase subfamily.</text>
</comment>
<dbReference type="InterPro" id="IPR003010">
    <property type="entry name" value="C-N_Hydrolase"/>
</dbReference>
<comment type="catalytic activity">
    <reaction evidence="9">
        <text>N-terminal S-1,2-diacyl-sn-glyceryl-L-cysteinyl-[lipoprotein] + a glycerophospholipid = N-acyl-S-1,2-diacyl-sn-glyceryl-L-cysteinyl-[lipoprotein] + a 2-acyl-sn-glycero-3-phospholipid + H(+)</text>
        <dbReference type="Rhea" id="RHEA:48228"/>
        <dbReference type="Rhea" id="RHEA-COMP:14681"/>
        <dbReference type="Rhea" id="RHEA-COMP:14684"/>
        <dbReference type="ChEBI" id="CHEBI:15378"/>
        <dbReference type="ChEBI" id="CHEBI:136912"/>
        <dbReference type="ChEBI" id="CHEBI:140656"/>
        <dbReference type="ChEBI" id="CHEBI:140657"/>
        <dbReference type="ChEBI" id="CHEBI:140660"/>
        <dbReference type="EC" id="2.3.1.269"/>
    </reaction>
</comment>
<dbReference type="InterPro" id="IPR036526">
    <property type="entry name" value="C-N_Hydrolase_sf"/>
</dbReference>
<dbReference type="KEGG" id="nja:NSJP_3038"/>
<dbReference type="HAMAP" id="MF_01148">
    <property type="entry name" value="Lnt"/>
    <property type="match status" value="1"/>
</dbReference>
<evidence type="ECO:0000256" key="1">
    <source>
        <dbReference type="ARBA" id="ARBA00004651"/>
    </source>
</evidence>
<dbReference type="GO" id="GO:0042158">
    <property type="term" value="P:lipoprotein biosynthetic process"/>
    <property type="evidence" value="ECO:0007669"/>
    <property type="project" value="UniProtKB-UniRule"/>
</dbReference>
<dbReference type="SUPFAM" id="SSF56317">
    <property type="entry name" value="Carbon-nitrogen hydrolase"/>
    <property type="match status" value="1"/>
</dbReference>
<name>A0A1W1I889_9BACT</name>
<feature type="domain" description="CN hydrolase" evidence="10">
    <location>
        <begin position="235"/>
        <end position="492"/>
    </location>
</feature>
<feature type="transmembrane region" description="Helical" evidence="9">
    <location>
        <begin position="208"/>
        <end position="228"/>
    </location>
</feature>
<dbReference type="PANTHER" id="PTHR38686:SF1">
    <property type="entry name" value="APOLIPOPROTEIN N-ACYLTRANSFERASE"/>
    <property type="match status" value="1"/>
</dbReference>
<keyword evidence="3 9" id="KW-1003">Cell membrane</keyword>
<comment type="caution">
    <text evidence="9">Lacks conserved residue(s) required for the propagation of feature annotation.</text>
</comment>
<dbReference type="Pfam" id="PF20154">
    <property type="entry name" value="LNT_N"/>
    <property type="match status" value="1"/>
</dbReference>
<comment type="function">
    <text evidence="9">Catalyzes the phospholipid dependent N-acylation of the N-terminal cysteine of apolipoprotein, the last step in lipoprotein maturation.</text>
</comment>
<dbReference type="OrthoDB" id="9811121at2"/>
<dbReference type="PROSITE" id="PS50263">
    <property type="entry name" value="CN_HYDROLASE"/>
    <property type="match status" value="1"/>
</dbReference>
<keyword evidence="11" id="KW-0449">Lipoprotein</keyword>
<dbReference type="CDD" id="cd07571">
    <property type="entry name" value="ALP_N-acyl_transferase"/>
    <property type="match status" value="1"/>
</dbReference>
<keyword evidence="8 9" id="KW-0012">Acyltransferase</keyword>
<evidence type="ECO:0000256" key="3">
    <source>
        <dbReference type="ARBA" id="ARBA00022475"/>
    </source>
</evidence>
<dbReference type="Pfam" id="PF00795">
    <property type="entry name" value="CN_hydrolase"/>
    <property type="match status" value="1"/>
</dbReference>
<keyword evidence="4 9" id="KW-0808">Transferase</keyword>
<dbReference type="AlphaFoldDB" id="A0A1W1I889"/>
<evidence type="ECO:0000256" key="9">
    <source>
        <dbReference type="HAMAP-Rule" id="MF_01148"/>
    </source>
</evidence>
<evidence type="ECO:0000256" key="7">
    <source>
        <dbReference type="ARBA" id="ARBA00023136"/>
    </source>
</evidence>
<proteinExistence type="inferred from homology"/>
<dbReference type="InterPro" id="IPR045378">
    <property type="entry name" value="LNT_N"/>
</dbReference>
<dbReference type="EMBL" id="LT828648">
    <property type="protein sequence ID" value="SLM49205.1"/>
    <property type="molecule type" value="Genomic_DNA"/>
</dbReference>
<feature type="transmembrane region" description="Helical" evidence="9">
    <location>
        <begin position="103"/>
        <end position="129"/>
    </location>
</feature>
<dbReference type="Gene3D" id="3.60.110.10">
    <property type="entry name" value="Carbon-nitrogen hydrolase"/>
    <property type="match status" value="1"/>
</dbReference>
<organism evidence="11 12">
    <name type="scientific">Nitrospira japonica</name>
    <dbReference type="NCBI Taxonomy" id="1325564"/>
    <lineage>
        <taxon>Bacteria</taxon>
        <taxon>Pseudomonadati</taxon>
        <taxon>Nitrospirota</taxon>
        <taxon>Nitrospiria</taxon>
        <taxon>Nitrospirales</taxon>
        <taxon>Nitrospiraceae</taxon>
        <taxon>Nitrospira</taxon>
    </lineage>
</organism>
<dbReference type="GO" id="GO:0016410">
    <property type="term" value="F:N-acyltransferase activity"/>
    <property type="evidence" value="ECO:0007669"/>
    <property type="project" value="UniProtKB-UniRule"/>
</dbReference>
<accession>A0A1W1I889</accession>
<keyword evidence="5 9" id="KW-0812">Transmembrane</keyword>
<protein>
    <recommendedName>
        <fullName evidence="9">Apolipoprotein N-acyltransferase</fullName>
        <shortName evidence="9">ALP N-acyltransferase</shortName>
        <ecNumber evidence="9">2.3.1.269</ecNumber>
    </recommendedName>
</protein>
<evidence type="ECO:0000256" key="2">
    <source>
        <dbReference type="ARBA" id="ARBA00010065"/>
    </source>
</evidence>
<dbReference type="InterPro" id="IPR004563">
    <property type="entry name" value="Apolipo_AcylTrfase"/>
</dbReference>
<feature type="transmembrane region" description="Helical" evidence="9">
    <location>
        <begin position="183"/>
        <end position="201"/>
    </location>
</feature>
<evidence type="ECO:0000313" key="11">
    <source>
        <dbReference type="EMBL" id="SLM49205.1"/>
    </source>
</evidence>
<keyword evidence="6 9" id="KW-1133">Transmembrane helix</keyword>
<dbReference type="GO" id="GO:0005886">
    <property type="term" value="C:plasma membrane"/>
    <property type="evidence" value="ECO:0007669"/>
    <property type="project" value="UniProtKB-SubCell"/>
</dbReference>
<evidence type="ECO:0000256" key="4">
    <source>
        <dbReference type="ARBA" id="ARBA00022679"/>
    </source>
</evidence>
<feature type="transmembrane region" description="Helical" evidence="9">
    <location>
        <begin position="31"/>
        <end position="48"/>
    </location>
</feature>
<dbReference type="Proteomes" id="UP000192042">
    <property type="component" value="Chromosome I"/>
</dbReference>
<keyword evidence="7 9" id="KW-0472">Membrane</keyword>
<comment type="subcellular location">
    <subcellularLocation>
        <location evidence="1 9">Cell membrane</location>
        <topology evidence="1 9">Multi-pass membrane protein</topology>
    </subcellularLocation>
</comment>
<dbReference type="EC" id="2.3.1.269" evidence="9"/>
<gene>
    <name evidence="9" type="primary">lnt</name>
    <name evidence="11" type="ORF">NSJP_3038</name>
</gene>
<evidence type="ECO:0000256" key="8">
    <source>
        <dbReference type="ARBA" id="ARBA00023315"/>
    </source>
</evidence>
<dbReference type="NCBIfam" id="TIGR00546">
    <property type="entry name" value="lnt"/>
    <property type="match status" value="1"/>
</dbReference>
<dbReference type="PANTHER" id="PTHR38686">
    <property type="entry name" value="APOLIPOPROTEIN N-ACYLTRANSFERASE"/>
    <property type="match status" value="1"/>
</dbReference>
<evidence type="ECO:0000256" key="6">
    <source>
        <dbReference type="ARBA" id="ARBA00022989"/>
    </source>
</evidence>
<evidence type="ECO:0000259" key="10">
    <source>
        <dbReference type="PROSITE" id="PS50263"/>
    </source>
</evidence>
<evidence type="ECO:0000313" key="12">
    <source>
        <dbReference type="Proteomes" id="UP000192042"/>
    </source>
</evidence>
<reference evidence="11 12" key="1">
    <citation type="submission" date="2017-03" db="EMBL/GenBank/DDBJ databases">
        <authorList>
            <person name="Afonso C.L."/>
            <person name="Miller P.J."/>
            <person name="Scott M.A."/>
            <person name="Spackman E."/>
            <person name="Goraichik I."/>
            <person name="Dimitrov K.M."/>
            <person name="Suarez D.L."/>
            <person name="Swayne D.E."/>
        </authorList>
    </citation>
    <scope>NUCLEOTIDE SEQUENCE [LARGE SCALE GENOMIC DNA]</scope>
    <source>
        <strain evidence="11">Genome sequencing of Nitrospira japonica strain NJ11</strain>
    </source>
</reference>
<sequence>MIISSATTEIPQTEVEQSASRRLQGIMSSRMATRCGLALLTSALLSGALPPLDWGWLAWVALAPLLLACSGLTPLRAAALGLLSGVATAYGTMYWIFEVPAFGILHFLLGASYLALYPTIWCVGIAWMMRAGVTLTLPATALWVVLDYVRSHAGFLAFPWGTLAQTQHQNLAILQVATVAGEYGVTCIVALGSAAIAGIIVQRAWRSALFAGAIVLLAHAFGSLALWIEHPLPTLRLAAVQPNIPVGGLTTAEGRKMSFDRLELLTRTAAAMKPALIAWPETAMAGSVQGNPLLAAELQALAQTVGTPIMLGVSEVEKFSSSDDRGEIRRHAYNSAYLVSPDLPLSKPYHKRVLMPFGEYMPLERFVSWPSWVGGRGYDRSSGNRPQLFSLPDGTVFSVLICWESLFSGLSRESVDEGARLLVQLNNPAWFGRSAASQQQNLSSVLRAVENRVPVLVASNTGPSQIIDAHGRIVVQSTRLFEPDVVVGEVAPGRNPSLYTRTGDWFVWVAVVASMLTVVRVGRGRLKKFAPAPASVVAKS</sequence>
<evidence type="ECO:0000256" key="5">
    <source>
        <dbReference type="ARBA" id="ARBA00022692"/>
    </source>
</evidence>